<proteinExistence type="predicted"/>
<dbReference type="WBParaSite" id="sdigi.contig19.g1681.t1">
    <property type="protein sequence ID" value="sdigi.contig19.g1681.t1"/>
    <property type="gene ID" value="sdigi.contig19.g1681"/>
</dbReference>
<feature type="compositionally biased region" description="Polar residues" evidence="2">
    <location>
        <begin position="257"/>
        <end position="266"/>
    </location>
</feature>
<sequence length="624" mass="71790">MCSTNAAPKFSLQNCQEQPKGKKKPQNNFEADSTSSVPNGSANSIDHTEYCNVHPSTSAEMYDRRQILRNIYSAKRSAPATFTRYHLAVKPSSFTPLPLKLLEKRPIHTLPHYNHGRTPEREEIDNLREELYGIKRNYAAVLKENVVLKTRLKRSSNEILRKDRQLQNLLFIQSQVYTSDEQRENMAAMKQKIIVLESLLKEKNNEISRLKYDREALKISNYRKHVAAPQTECKHTKRYPNRVTPQSKMQADLRGSSGRQRTVSESNRARKLKETINYLEKQNDRMRSKLQTFFKCSNCTTSDLSTFEREELIALIIHLKSELKKNEERKNNHNLRSGRSMQKDALPLREEKLVSVKHEFGKSMNKLKTKNKTKATKINTQKELTVEILRVHSNDEEQKRVMNAVEKNMSPKIATSTEEGGPNSNDWESGDSCIRINIFYTDLPFIDSLQHTYLTDRSSIPHEVADDAEGKKITGELVCSFDGIRSKSREVEDENKVAELTEQRQEMQIRNEFASRTVQKNIVKSGNPTHEYAVIDSAEVRSSAGNNQEVCKEITNSECACSENLKWSEDLPLKKKEAGENDVRFQNAKRELKNRKVMPNFCRSILRTTAAHLKRSKVLIAKTS</sequence>
<feature type="coiled-coil region" evidence="1">
    <location>
        <begin position="269"/>
        <end position="336"/>
    </location>
</feature>
<feature type="coiled-coil region" evidence="1">
    <location>
        <begin position="490"/>
        <end position="517"/>
    </location>
</feature>
<feature type="coiled-coil region" evidence="1">
    <location>
        <begin position="186"/>
        <end position="220"/>
    </location>
</feature>
<feature type="region of interest" description="Disordered" evidence="2">
    <location>
        <begin position="229"/>
        <end position="267"/>
    </location>
</feature>
<evidence type="ECO:0000256" key="1">
    <source>
        <dbReference type="SAM" id="Coils"/>
    </source>
</evidence>
<feature type="compositionally biased region" description="Polar residues" evidence="2">
    <location>
        <begin position="26"/>
        <end position="45"/>
    </location>
</feature>
<dbReference type="Gene3D" id="6.10.250.1060">
    <property type="match status" value="1"/>
</dbReference>
<feature type="region of interest" description="Disordered" evidence="2">
    <location>
        <begin position="1"/>
        <end position="49"/>
    </location>
</feature>
<organism evidence="3 4">
    <name type="scientific">Setaria digitata</name>
    <dbReference type="NCBI Taxonomy" id="48799"/>
    <lineage>
        <taxon>Eukaryota</taxon>
        <taxon>Metazoa</taxon>
        <taxon>Ecdysozoa</taxon>
        <taxon>Nematoda</taxon>
        <taxon>Chromadorea</taxon>
        <taxon>Rhabditida</taxon>
        <taxon>Spirurina</taxon>
        <taxon>Spiruromorpha</taxon>
        <taxon>Filarioidea</taxon>
        <taxon>Setariidae</taxon>
        <taxon>Setaria</taxon>
    </lineage>
</organism>
<name>A0A915PIV9_9BILA</name>
<keyword evidence="3" id="KW-1185">Reference proteome</keyword>
<dbReference type="AlphaFoldDB" id="A0A915PIV9"/>
<reference evidence="4" key="1">
    <citation type="submission" date="2022-11" db="UniProtKB">
        <authorList>
            <consortium name="WormBaseParasite"/>
        </authorList>
    </citation>
    <scope>IDENTIFICATION</scope>
</reference>
<dbReference type="Proteomes" id="UP000887581">
    <property type="component" value="Unplaced"/>
</dbReference>
<feature type="compositionally biased region" description="Polar residues" evidence="2">
    <location>
        <begin position="1"/>
        <end position="17"/>
    </location>
</feature>
<evidence type="ECO:0000313" key="3">
    <source>
        <dbReference type="Proteomes" id="UP000887581"/>
    </source>
</evidence>
<evidence type="ECO:0000313" key="4">
    <source>
        <dbReference type="WBParaSite" id="sdigi.contig19.g1681.t1"/>
    </source>
</evidence>
<protein>
    <submittedName>
        <fullName evidence="4">Shugoshin C-terminal domain-containing protein</fullName>
    </submittedName>
</protein>
<keyword evidence="1" id="KW-0175">Coiled coil</keyword>
<accession>A0A915PIV9</accession>
<evidence type="ECO:0000256" key="2">
    <source>
        <dbReference type="SAM" id="MobiDB-lite"/>
    </source>
</evidence>